<keyword evidence="2" id="KW-0472">Membrane</keyword>
<feature type="compositionally biased region" description="Low complexity" evidence="1">
    <location>
        <begin position="217"/>
        <end position="227"/>
    </location>
</feature>
<feature type="compositionally biased region" description="Polar residues" evidence="1">
    <location>
        <begin position="169"/>
        <end position="178"/>
    </location>
</feature>
<keyword evidence="2" id="KW-0812">Transmembrane</keyword>
<feature type="compositionally biased region" description="Basic and acidic residues" evidence="1">
    <location>
        <begin position="201"/>
        <end position="215"/>
    </location>
</feature>
<dbReference type="EMBL" id="QEEX01000001">
    <property type="protein sequence ID" value="PWB96890.1"/>
    <property type="molecule type" value="Genomic_DNA"/>
</dbReference>
<evidence type="ECO:0000313" key="4">
    <source>
        <dbReference type="Proteomes" id="UP000244978"/>
    </source>
</evidence>
<sequence length="524" mass="54730">MTAWHDRQPLSRRQVRNSQREAEADAVFSAARIQTEEAPLASFGSTHPENSAMNEPDRFDSSETPTVSNPIVPGGRRALRLAAESAQAESSFRVREFRVREEPAVADDASHDADSDSLPRFATPLRPLMPEGLPSALAFLPSATPADDGRAETAVAEGDHNLAAHGELSSGTVETSETAVAGDARDETTSVAELPTGRPLTRRELRALEAAREAAESEPTQPESEPSFAPPILFAPAPETAVQASFVSSELLPAEEPSALPVLEHSFDLSAPPEAPVVLGDLAPPTGIPLGTSPTELPTLAELLAPADPQAFLQAPAPEAPAPEAPVAFVPQFSLADYPAPTPLNDAIASDRGVDVVQAPHSAPVGHWTMQQAIDDVTQGGTATTSRDLSTATGPITSNALVMPSIPTGADLSVPFATATGEVLITGSISLPSTLGTTGSHPARYDHSDLDAIIDAADRDDIEGDSAPVRAIRAVSTHTSPRDVISMSRKSEGNRLPIVLAITAGTMMVSVTVLVVVGFIFGTF</sequence>
<feature type="compositionally biased region" description="Basic and acidic residues" evidence="1">
    <location>
        <begin position="103"/>
        <end position="114"/>
    </location>
</feature>
<feature type="region of interest" description="Disordered" evidence="1">
    <location>
        <begin position="1"/>
        <end position="73"/>
    </location>
</feature>
<feature type="region of interest" description="Disordered" evidence="1">
    <location>
        <begin position="163"/>
        <end position="231"/>
    </location>
</feature>
<feature type="compositionally biased region" description="Polar residues" evidence="1">
    <location>
        <begin position="43"/>
        <end position="53"/>
    </location>
</feature>
<feature type="region of interest" description="Disordered" evidence="1">
    <location>
        <begin position="103"/>
        <end position="129"/>
    </location>
</feature>
<comment type="caution">
    <text evidence="3">The sequence shown here is derived from an EMBL/GenBank/DDBJ whole genome shotgun (WGS) entry which is preliminary data.</text>
</comment>
<keyword evidence="2" id="KW-1133">Transmembrane helix</keyword>
<name>A0A2U1SZ34_9MICO</name>
<keyword evidence="4" id="KW-1185">Reference proteome</keyword>
<gene>
    <name evidence="3" type="ORF">DF220_02870</name>
</gene>
<feature type="transmembrane region" description="Helical" evidence="2">
    <location>
        <begin position="496"/>
        <end position="521"/>
    </location>
</feature>
<proteinExistence type="predicted"/>
<protein>
    <submittedName>
        <fullName evidence="3">Uncharacterized protein</fullName>
    </submittedName>
</protein>
<accession>A0A2U1SZ34</accession>
<reference evidence="4" key="1">
    <citation type="submission" date="2018-04" db="EMBL/GenBank/DDBJ databases">
        <authorList>
            <person name="Liu S."/>
            <person name="Wang Z."/>
            <person name="Li J."/>
        </authorList>
    </citation>
    <scope>NUCLEOTIDE SEQUENCE [LARGE SCALE GENOMIC DNA]</scope>
    <source>
        <strain evidence="4">S1194</strain>
    </source>
</reference>
<evidence type="ECO:0000256" key="2">
    <source>
        <dbReference type="SAM" id="Phobius"/>
    </source>
</evidence>
<evidence type="ECO:0000256" key="1">
    <source>
        <dbReference type="SAM" id="MobiDB-lite"/>
    </source>
</evidence>
<dbReference type="AlphaFoldDB" id="A0A2U1SZ34"/>
<dbReference type="Proteomes" id="UP000244978">
    <property type="component" value="Unassembled WGS sequence"/>
</dbReference>
<organism evidence="3 4">
    <name type="scientific">Homoserinimonas hongtaonis</name>
    <dbReference type="NCBI Taxonomy" id="2079791"/>
    <lineage>
        <taxon>Bacteria</taxon>
        <taxon>Bacillati</taxon>
        <taxon>Actinomycetota</taxon>
        <taxon>Actinomycetes</taxon>
        <taxon>Micrococcales</taxon>
        <taxon>Microbacteriaceae</taxon>
        <taxon>Homoserinimonas</taxon>
    </lineage>
</organism>
<evidence type="ECO:0000313" key="3">
    <source>
        <dbReference type="EMBL" id="PWB96890.1"/>
    </source>
</evidence>